<accession>A0A645HML6</accession>
<gene>
    <name evidence="1" type="ORF">SDC9_187017</name>
</gene>
<evidence type="ECO:0000313" key="1">
    <source>
        <dbReference type="EMBL" id="MPN39489.1"/>
    </source>
</evidence>
<dbReference type="AlphaFoldDB" id="A0A645HML6"/>
<protein>
    <submittedName>
        <fullName evidence="1">Uncharacterized protein</fullName>
    </submittedName>
</protein>
<organism evidence="1">
    <name type="scientific">bioreactor metagenome</name>
    <dbReference type="NCBI Taxonomy" id="1076179"/>
    <lineage>
        <taxon>unclassified sequences</taxon>
        <taxon>metagenomes</taxon>
        <taxon>ecological metagenomes</taxon>
    </lineage>
</organism>
<proteinExistence type="predicted"/>
<comment type="caution">
    <text evidence="1">The sequence shown here is derived from an EMBL/GenBank/DDBJ whole genome shotgun (WGS) entry which is preliminary data.</text>
</comment>
<dbReference type="EMBL" id="VSSQ01095337">
    <property type="protein sequence ID" value="MPN39489.1"/>
    <property type="molecule type" value="Genomic_DNA"/>
</dbReference>
<sequence length="98" mass="10798">MRIGITKADHEADGDLIVFQVIEETAAVSIRLHRPTAAMDDQAELMLVRLDFPQFLEADTVGLRVGILVQLEFFDQLLAEMAAAAFGEEGVFAEQLHA</sequence>
<name>A0A645HML6_9ZZZZ</name>
<reference evidence="1" key="1">
    <citation type="submission" date="2019-08" db="EMBL/GenBank/DDBJ databases">
        <authorList>
            <person name="Kucharzyk K."/>
            <person name="Murdoch R.W."/>
            <person name="Higgins S."/>
            <person name="Loffler F."/>
        </authorList>
    </citation>
    <scope>NUCLEOTIDE SEQUENCE</scope>
</reference>